<dbReference type="InterPro" id="IPR001647">
    <property type="entry name" value="HTH_TetR"/>
</dbReference>
<reference evidence="4 5" key="1">
    <citation type="submission" date="2016-10" db="EMBL/GenBank/DDBJ databases">
        <title>Genome Sequence of Pseudomonas putida GM4FR.</title>
        <authorList>
            <person name="Poehlein A."/>
            <person name="Wemheuer F."/>
            <person name="Hollensteiner J."/>
            <person name="Wemheuer B."/>
        </authorList>
    </citation>
    <scope>NUCLEOTIDE SEQUENCE [LARGE SCALE GENOMIC DNA]</scope>
    <source>
        <strain evidence="4 5">GM4FR</strain>
    </source>
</reference>
<sequence length="63" mass="6811">MRRTILDAASQAFAEKGYAAIKIATIAGMAGLPRSNVHYYFKSKENNAAHLMLRGLMPSVPCG</sequence>
<accession>A0A1Q9R986</accession>
<organism evidence="4 5">
    <name type="scientific">Pseudomonas putida</name>
    <name type="common">Arthrobacter siderocapsulatus</name>
    <dbReference type="NCBI Taxonomy" id="303"/>
    <lineage>
        <taxon>Bacteria</taxon>
        <taxon>Pseudomonadati</taxon>
        <taxon>Pseudomonadota</taxon>
        <taxon>Gammaproteobacteria</taxon>
        <taxon>Pseudomonadales</taxon>
        <taxon>Pseudomonadaceae</taxon>
        <taxon>Pseudomonas</taxon>
    </lineage>
</organism>
<name>A0A1Q9R986_PSEPU</name>
<evidence type="ECO:0000256" key="1">
    <source>
        <dbReference type="ARBA" id="ARBA00023125"/>
    </source>
</evidence>
<keyword evidence="1 2" id="KW-0238">DNA-binding</keyword>
<dbReference type="EMBL" id="MKZO01000010">
    <property type="protein sequence ID" value="OLS63937.1"/>
    <property type="molecule type" value="Genomic_DNA"/>
</dbReference>
<evidence type="ECO:0000313" key="4">
    <source>
        <dbReference type="EMBL" id="OLS63937.1"/>
    </source>
</evidence>
<evidence type="ECO:0000313" key="5">
    <source>
        <dbReference type="Proteomes" id="UP000186736"/>
    </source>
</evidence>
<gene>
    <name evidence="4" type="ORF">PSEMO_12510</name>
</gene>
<protein>
    <recommendedName>
        <fullName evidence="3">HTH tetR-type domain-containing protein</fullName>
    </recommendedName>
</protein>
<proteinExistence type="predicted"/>
<dbReference type="SUPFAM" id="SSF46689">
    <property type="entry name" value="Homeodomain-like"/>
    <property type="match status" value="1"/>
</dbReference>
<dbReference type="OrthoDB" id="6860332at2"/>
<dbReference type="PRINTS" id="PR00455">
    <property type="entry name" value="HTHTETR"/>
</dbReference>
<dbReference type="InterPro" id="IPR009057">
    <property type="entry name" value="Homeodomain-like_sf"/>
</dbReference>
<dbReference type="AlphaFoldDB" id="A0A1Q9R986"/>
<dbReference type="Pfam" id="PF00440">
    <property type="entry name" value="TetR_N"/>
    <property type="match status" value="1"/>
</dbReference>
<dbReference type="GO" id="GO:0003677">
    <property type="term" value="F:DNA binding"/>
    <property type="evidence" value="ECO:0007669"/>
    <property type="project" value="UniProtKB-UniRule"/>
</dbReference>
<dbReference type="Proteomes" id="UP000186736">
    <property type="component" value="Unassembled WGS sequence"/>
</dbReference>
<evidence type="ECO:0000259" key="3">
    <source>
        <dbReference type="PROSITE" id="PS50977"/>
    </source>
</evidence>
<feature type="domain" description="HTH tetR-type" evidence="3">
    <location>
        <begin position="1"/>
        <end position="59"/>
    </location>
</feature>
<evidence type="ECO:0000256" key="2">
    <source>
        <dbReference type="PROSITE-ProRule" id="PRU00335"/>
    </source>
</evidence>
<dbReference type="Gene3D" id="1.10.357.10">
    <property type="entry name" value="Tetracycline Repressor, domain 2"/>
    <property type="match status" value="1"/>
</dbReference>
<comment type="caution">
    <text evidence="4">The sequence shown here is derived from an EMBL/GenBank/DDBJ whole genome shotgun (WGS) entry which is preliminary data.</text>
</comment>
<feature type="DNA-binding region" description="H-T-H motif" evidence="2">
    <location>
        <begin position="22"/>
        <end position="41"/>
    </location>
</feature>
<dbReference type="PROSITE" id="PS50977">
    <property type="entry name" value="HTH_TETR_2"/>
    <property type="match status" value="1"/>
</dbReference>